<accession>A0A927C0W3</accession>
<keyword evidence="4 12" id="KW-0597">Phosphoprotein</keyword>
<dbReference type="InterPro" id="IPR003661">
    <property type="entry name" value="HisK_dim/P_dom"/>
</dbReference>
<dbReference type="CDD" id="cd00082">
    <property type="entry name" value="HisKA"/>
    <property type="match status" value="1"/>
</dbReference>
<dbReference type="CDD" id="cd17546">
    <property type="entry name" value="REC_hyHK_CKI1_RcsC-like"/>
    <property type="match status" value="1"/>
</dbReference>
<dbReference type="SMART" id="SM00448">
    <property type="entry name" value="REC"/>
    <property type="match status" value="1"/>
</dbReference>
<evidence type="ECO:0000256" key="8">
    <source>
        <dbReference type="ARBA" id="ARBA00022840"/>
    </source>
</evidence>
<feature type="domain" description="Response regulatory" evidence="16">
    <location>
        <begin position="515"/>
        <end position="629"/>
    </location>
</feature>
<evidence type="ECO:0000256" key="12">
    <source>
        <dbReference type="PROSITE-ProRule" id="PRU00169"/>
    </source>
</evidence>
<dbReference type="Gene3D" id="3.40.50.2300">
    <property type="match status" value="1"/>
</dbReference>
<keyword evidence="13" id="KW-0175">Coiled coil</keyword>
<dbReference type="CDD" id="cd06225">
    <property type="entry name" value="HAMP"/>
    <property type="match status" value="1"/>
</dbReference>
<feature type="domain" description="HAMP" evidence="17">
    <location>
        <begin position="187"/>
        <end position="239"/>
    </location>
</feature>
<feature type="transmembrane region" description="Helical" evidence="14">
    <location>
        <begin position="12"/>
        <end position="35"/>
    </location>
</feature>
<protein>
    <recommendedName>
        <fullName evidence="11">Sensory/regulatory protein RpfC</fullName>
        <ecNumber evidence="3">2.7.13.3</ecNumber>
    </recommendedName>
</protein>
<comment type="catalytic activity">
    <reaction evidence="1">
        <text>ATP + protein L-histidine = ADP + protein N-phospho-L-histidine.</text>
        <dbReference type="EC" id="2.7.13.3"/>
    </reaction>
</comment>
<dbReference type="InterPro" id="IPR005467">
    <property type="entry name" value="His_kinase_dom"/>
</dbReference>
<dbReference type="GO" id="GO:0005524">
    <property type="term" value="F:ATP binding"/>
    <property type="evidence" value="ECO:0007669"/>
    <property type="project" value="UniProtKB-KW"/>
</dbReference>
<organism evidence="18 19">
    <name type="scientific">Spongiibacter pelagi</name>
    <dbReference type="NCBI Taxonomy" id="2760804"/>
    <lineage>
        <taxon>Bacteria</taxon>
        <taxon>Pseudomonadati</taxon>
        <taxon>Pseudomonadota</taxon>
        <taxon>Gammaproteobacteria</taxon>
        <taxon>Cellvibrionales</taxon>
        <taxon>Spongiibacteraceae</taxon>
        <taxon>Spongiibacter</taxon>
    </lineage>
</organism>
<evidence type="ECO:0000256" key="10">
    <source>
        <dbReference type="ARBA" id="ARBA00064003"/>
    </source>
</evidence>
<dbReference type="SUPFAM" id="SSF52172">
    <property type="entry name" value="CheY-like"/>
    <property type="match status" value="1"/>
</dbReference>
<comment type="subcellular location">
    <subcellularLocation>
        <location evidence="2">Membrane</location>
    </subcellularLocation>
</comment>
<comment type="subunit">
    <text evidence="10">At low DSF concentrations, interacts with RpfF.</text>
</comment>
<keyword evidence="14" id="KW-1133">Transmembrane helix</keyword>
<dbReference type="InterPro" id="IPR001789">
    <property type="entry name" value="Sig_transdc_resp-reg_receiver"/>
</dbReference>
<keyword evidence="8" id="KW-0067">ATP-binding</keyword>
<dbReference type="Gene3D" id="3.30.565.10">
    <property type="entry name" value="Histidine kinase-like ATPase, C-terminal domain"/>
    <property type="match status" value="1"/>
</dbReference>
<dbReference type="SMART" id="SM00388">
    <property type="entry name" value="HisKA"/>
    <property type="match status" value="1"/>
</dbReference>
<feature type="transmembrane region" description="Helical" evidence="14">
    <location>
        <begin position="163"/>
        <end position="185"/>
    </location>
</feature>
<dbReference type="RefSeq" id="WP_190761836.1">
    <property type="nucleotide sequence ID" value="NZ_JACXLD010000001.1"/>
</dbReference>
<evidence type="ECO:0000256" key="4">
    <source>
        <dbReference type="ARBA" id="ARBA00022553"/>
    </source>
</evidence>
<gene>
    <name evidence="18" type="ORF">IB286_01215</name>
</gene>
<dbReference type="InterPro" id="IPR003594">
    <property type="entry name" value="HATPase_dom"/>
</dbReference>
<dbReference type="Pfam" id="PF00672">
    <property type="entry name" value="HAMP"/>
    <property type="match status" value="1"/>
</dbReference>
<dbReference type="PANTHER" id="PTHR45339">
    <property type="entry name" value="HYBRID SIGNAL TRANSDUCTION HISTIDINE KINASE J"/>
    <property type="match status" value="1"/>
</dbReference>
<dbReference type="SUPFAM" id="SSF158472">
    <property type="entry name" value="HAMP domain-like"/>
    <property type="match status" value="1"/>
</dbReference>
<dbReference type="SMART" id="SM00387">
    <property type="entry name" value="HATPase_c"/>
    <property type="match status" value="1"/>
</dbReference>
<dbReference type="InterPro" id="IPR036097">
    <property type="entry name" value="HisK_dim/P_sf"/>
</dbReference>
<dbReference type="SMART" id="SM00304">
    <property type="entry name" value="HAMP"/>
    <property type="match status" value="1"/>
</dbReference>
<dbReference type="EMBL" id="JACXLD010000001">
    <property type="protein sequence ID" value="MBD2857606.1"/>
    <property type="molecule type" value="Genomic_DNA"/>
</dbReference>
<dbReference type="InterPro" id="IPR011006">
    <property type="entry name" value="CheY-like_superfamily"/>
</dbReference>
<keyword evidence="5" id="KW-0808">Transferase</keyword>
<keyword evidence="19" id="KW-1185">Reference proteome</keyword>
<evidence type="ECO:0000256" key="3">
    <source>
        <dbReference type="ARBA" id="ARBA00012438"/>
    </source>
</evidence>
<evidence type="ECO:0000259" key="17">
    <source>
        <dbReference type="PROSITE" id="PS50885"/>
    </source>
</evidence>
<dbReference type="PRINTS" id="PR00344">
    <property type="entry name" value="BCTRLSENSOR"/>
</dbReference>
<dbReference type="PROSITE" id="PS50110">
    <property type="entry name" value="RESPONSE_REGULATORY"/>
    <property type="match status" value="1"/>
</dbReference>
<proteinExistence type="predicted"/>
<dbReference type="GO" id="GO:0000155">
    <property type="term" value="F:phosphorelay sensor kinase activity"/>
    <property type="evidence" value="ECO:0007669"/>
    <property type="project" value="InterPro"/>
</dbReference>
<dbReference type="FunFam" id="3.30.565.10:FF:000010">
    <property type="entry name" value="Sensor histidine kinase RcsC"/>
    <property type="match status" value="1"/>
</dbReference>
<dbReference type="InterPro" id="IPR004358">
    <property type="entry name" value="Sig_transdc_His_kin-like_C"/>
</dbReference>
<feature type="modified residue" description="4-aspartylphosphate" evidence="12">
    <location>
        <position position="564"/>
    </location>
</feature>
<dbReference type="FunFam" id="1.10.287.130:FF:000002">
    <property type="entry name" value="Two-component osmosensing histidine kinase"/>
    <property type="match status" value="1"/>
</dbReference>
<evidence type="ECO:0000259" key="15">
    <source>
        <dbReference type="PROSITE" id="PS50109"/>
    </source>
</evidence>
<dbReference type="PROSITE" id="PS50109">
    <property type="entry name" value="HIS_KIN"/>
    <property type="match status" value="1"/>
</dbReference>
<evidence type="ECO:0000256" key="2">
    <source>
        <dbReference type="ARBA" id="ARBA00004370"/>
    </source>
</evidence>
<evidence type="ECO:0000256" key="14">
    <source>
        <dbReference type="SAM" id="Phobius"/>
    </source>
</evidence>
<dbReference type="Gene3D" id="1.10.287.130">
    <property type="match status" value="1"/>
</dbReference>
<keyword evidence="6" id="KW-0547">Nucleotide-binding</keyword>
<comment type="caution">
    <text evidence="18">The sequence shown here is derived from an EMBL/GenBank/DDBJ whole genome shotgun (WGS) entry which is preliminary data.</text>
</comment>
<dbReference type="SUPFAM" id="SSF55874">
    <property type="entry name" value="ATPase domain of HSP90 chaperone/DNA topoisomerase II/histidine kinase"/>
    <property type="match status" value="1"/>
</dbReference>
<evidence type="ECO:0000313" key="18">
    <source>
        <dbReference type="EMBL" id="MBD2857606.1"/>
    </source>
</evidence>
<dbReference type="Gene3D" id="6.10.340.10">
    <property type="match status" value="1"/>
</dbReference>
<keyword evidence="14" id="KW-0472">Membrane</keyword>
<dbReference type="PROSITE" id="PS50885">
    <property type="entry name" value="HAMP"/>
    <property type="match status" value="1"/>
</dbReference>
<dbReference type="EC" id="2.7.13.3" evidence="3"/>
<dbReference type="CDD" id="cd16922">
    <property type="entry name" value="HATPase_EvgS-ArcB-TorS-like"/>
    <property type="match status" value="1"/>
</dbReference>
<dbReference type="Pfam" id="PF02518">
    <property type="entry name" value="HATPase_c"/>
    <property type="match status" value="1"/>
</dbReference>
<evidence type="ECO:0000259" key="16">
    <source>
        <dbReference type="PROSITE" id="PS50110"/>
    </source>
</evidence>
<keyword evidence="7" id="KW-0418">Kinase</keyword>
<dbReference type="InterPro" id="IPR036890">
    <property type="entry name" value="HATPase_C_sf"/>
</dbReference>
<feature type="coiled-coil region" evidence="13">
    <location>
        <begin position="220"/>
        <end position="268"/>
    </location>
</feature>
<evidence type="ECO:0000256" key="5">
    <source>
        <dbReference type="ARBA" id="ARBA00022679"/>
    </source>
</evidence>
<dbReference type="PANTHER" id="PTHR45339:SF1">
    <property type="entry name" value="HYBRID SIGNAL TRANSDUCTION HISTIDINE KINASE J"/>
    <property type="match status" value="1"/>
</dbReference>
<dbReference type="InterPro" id="IPR003660">
    <property type="entry name" value="HAMP_dom"/>
</dbReference>
<evidence type="ECO:0000256" key="9">
    <source>
        <dbReference type="ARBA" id="ARBA00023012"/>
    </source>
</evidence>
<keyword evidence="9" id="KW-0902">Two-component regulatory system</keyword>
<sequence>MKSTPIFGKQTLLTQILLVSLLPILFLFFSLYIYTVSGRLSDGKKHQQEITQGIADNIAAISELAFISEDTTQLNAILASSLHNDIISITLKDRDGNFVLDLKNPARLGEPSLNASSVVIQQSTPLEDPITGQIIVDDDVPLSLGNVTVSRSLKSYLQQRQEIIRTSFTIGVIGALFGIWLAWLASRKLSRPLKEMKQVTSEISQGKEGSRLHTKVSGELLELSDHINDMAENIEKQRHELKLYIEEVEQARLEAEQANQAKSQFLANMTHELRTPMNGALGMMQLLEDTPLNEEQREFLTHAKHSSQHLLAIVNEILDFSQIEKAKLKVQYDYFNVKTCIEGLMPPLFVQASAKGIGLRWEASELFDHWLIYSDQTRLRQILINLISNAIKFTQEGIVKLNLKGTEVGENRIQIELQISDTGIGIPENEQNSVFELFQQADNASQNATAGSGLGLAIVKKLCEALQIDLAMSSQLGKGTQFSLYWETKALTVPHRLESIEEGSAEELNDLRGCKALVVEDNPVNQLLVSNALQRWGMSVITANHGQQAIEQLTEHSVDIILMDLRMPVMDGLEATRIIRSKGLNTPIIALTANTLAEERQHCLESGMNQFLSKPVSLLKLRNTIANLLPSQR</sequence>
<evidence type="ECO:0000256" key="11">
    <source>
        <dbReference type="ARBA" id="ARBA00068150"/>
    </source>
</evidence>
<dbReference type="SUPFAM" id="SSF47384">
    <property type="entry name" value="Homodimeric domain of signal transducing histidine kinase"/>
    <property type="match status" value="1"/>
</dbReference>
<feature type="domain" description="Histidine kinase" evidence="15">
    <location>
        <begin position="268"/>
        <end position="490"/>
    </location>
</feature>
<reference evidence="18" key="1">
    <citation type="submission" date="2020-09" db="EMBL/GenBank/DDBJ databases">
        <authorList>
            <person name="Yoon J.-W."/>
        </authorList>
    </citation>
    <scope>NUCLEOTIDE SEQUENCE</scope>
    <source>
        <strain evidence="18">KMU-158</strain>
    </source>
</reference>
<evidence type="ECO:0000256" key="6">
    <source>
        <dbReference type="ARBA" id="ARBA00022741"/>
    </source>
</evidence>
<keyword evidence="14" id="KW-0812">Transmembrane</keyword>
<dbReference type="Pfam" id="PF00512">
    <property type="entry name" value="HisKA"/>
    <property type="match status" value="1"/>
</dbReference>
<evidence type="ECO:0000256" key="1">
    <source>
        <dbReference type="ARBA" id="ARBA00000085"/>
    </source>
</evidence>
<dbReference type="Proteomes" id="UP000610558">
    <property type="component" value="Unassembled WGS sequence"/>
</dbReference>
<dbReference type="GO" id="GO:0016020">
    <property type="term" value="C:membrane"/>
    <property type="evidence" value="ECO:0007669"/>
    <property type="project" value="UniProtKB-SubCell"/>
</dbReference>
<name>A0A927C0W3_9GAMM</name>
<evidence type="ECO:0000256" key="13">
    <source>
        <dbReference type="SAM" id="Coils"/>
    </source>
</evidence>
<evidence type="ECO:0000256" key="7">
    <source>
        <dbReference type="ARBA" id="ARBA00022777"/>
    </source>
</evidence>
<evidence type="ECO:0000313" key="19">
    <source>
        <dbReference type="Proteomes" id="UP000610558"/>
    </source>
</evidence>
<dbReference type="AlphaFoldDB" id="A0A927C0W3"/>
<dbReference type="Pfam" id="PF00072">
    <property type="entry name" value="Response_reg"/>
    <property type="match status" value="1"/>
</dbReference>